<proteinExistence type="predicted"/>
<evidence type="ECO:0000256" key="1">
    <source>
        <dbReference type="SAM" id="Phobius"/>
    </source>
</evidence>
<gene>
    <name evidence="2" type="ORF">TSUD_201130</name>
</gene>
<evidence type="ECO:0000313" key="2">
    <source>
        <dbReference type="EMBL" id="GAU20964.1"/>
    </source>
</evidence>
<feature type="transmembrane region" description="Helical" evidence="1">
    <location>
        <begin position="168"/>
        <end position="196"/>
    </location>
</feature>
<organism evidence="2 3">
    <name type="scientific">Trifolium subterraneum</name>
    <name type="common">Subterranean clover</name>
    <dbReference type="NCBI Taxonomy" id="3900"/>
    <lineage>
        <taxon>Eukaryota</taxon>
        <taxon>Viridiplantae</taxon>
        <taxon>Streptophyta</taxon>
        <taxon>Embryophyta</taxon>
        <taxon>Tracheophyta</taxon>
        <taxon>Spermatophyta</taxon>
        <taxon>Magnoliopsida</taxon>
        <taxon>eudicotyledons</taxon>
        <taxon>Gunneridae</taxon>
        <taxon>Pentapetalae</taxon>
        <taxon>rosids</taxon>
        <taxon>fabids</taxon>
        <taxon>Fabales</taxon>
        <taxon>Fabaceae</taxon>
        <taxon>Papilionoideae</taxon>
        <taxon>50 kb inversion clade</taxon>
        <taxon>NPAAA clade</taxon>
        <taxon>Hologalegina</taxon>
        <taxon>IRL clade</taxon>
        <taxon>Trifolieae</taxon>
        <taxon>Trifolium</taxon>
    </lineage>
</organism>
<feature type="transmembrane region" description="Helical" evidence="1">
    <location>
        <begin position="217"/>
        <end position="237"/>
    </location>
</feature>
<dbReference type="PANTHER" id="PTHR33133:SF21">
    <property type="entry name" value="TRANSMEMBRANE PROTEIN"/>
    <property type="match status" value="1"/>
</dbReference>
<dbReference type="PANTHER" id="PTHR33133">
    <property type="entry name" value="OS08G0107100 PROTEIN-RELATED"/>
    <property type="match status" value="1"/>
</dbReference>
<evidence type="ECO:0000313" key="3">
    <source>
        <dbReference type="Proteomes" id="UP000242715"/>
    </source>
</evidence>
<feature type="transmembrane region" description="Helical" evidence="1">
    <location>
        <begin position="29"/>
        <end position="48"/>
    </location>
</feature>
<dbReference type="OrthoDB" id="1293150at2759"/>
<keyword evidence="1" id="KW-1133">Transmembrane helix</keyword>
<dbReference type="Proteomes" id="UP000242715">
    <property type="component" value="Unassembled WGS sequence"/>
</dbReference>
<reference evidence="3" key="1">
    <citation type="journal article" date="2017" name="Front. Plant Sci.">
        <title>Climate Clever Clovers: New Paradigm to Reduce the Environmental Footprint of Ruminants by Breeding Low Methanogenic Forages Utilizing Haplotype Variation.</title>
        <authorList>
            <person name="Kaur P."/>
            <person name="Appels R."/>
            <person name="Bayer P.E."/>
            <person name="Keeble-Gagnere G."/>
            <person name="Wang J."/>
            <person name="Hirakawa H."/>
            <person name="Shirasawa K."/>
            <person name="Vercoe P."/>
            <person name="Stefanova K."/>
            <person name="Durmic Z."/>
            <person name="Nichols P."/>
            <person name="Revell C."/>
            <person name="Isobe S.N."/>
            <person name="Edwards D."/>
            <person name="Erskine W."/>
        </authorList>
    </citation>
    <scope>NUCLEOTIDE SEQUENCE [LARGE SCALE GENOMIC DNA]</scope>
    <source>
        <strain evidence="3">cv. Daliak</strain>
    </source>
</reference>
<feature type="transmembrane region" description="Helical" evidence="1">
    <location>
        <begin position="141"/>
        <end position="162"/>
    </location>
</feature>
<sequence>MCDAGTLCRCFSPFKILFNSLTILSTNKLIFTTIFFLTTLPLSTLLIYQSIFTQQLTIQIRHLEALAHFASTQFEARHVWHESRDDAIFLIRIKALFSFPAYFISLIATLSAVHSSLSASHGITPTVNSTVNSFKPNIMRLFVTSIFVYAILFAFSSLPLFLNALTGSHLVVVIIGSGLEIYLMAVLSVGLVVSVAEERFGWDAIKTGSGLMEGNRVCGLILSGLFLWVSSLIRSWIGQLMDGDDSLMSFEDKMVMIVCYGFVILWSYVIMSVYYCECRKRHPIKEPHLQLDDDDDQDQQNQLSVL</sequence>
<dbReference type="AlphaFoldDB" id="A0A2Z6LQ73"/>
<keyword evidence="1" id="KW-0812">Transmembrane</keyword>
<keyword evidence="3" id="KW-1185">Reference proteome</keyword>
<keyword evidence="1" id="KW-0472">Membrane</keyword>
<dbReference type="EMBL" id="DF973223">
    <property type="protein sequence ID" value="GAU20964.1"/>
    <property type="molecule type" value="Genomic_DNA"/>
</dbReference>
<feature type="transmembrane region" description="Helical" evidence="1">
    <location>
        <begin position="257"/>
        <end position="276"/>
    </location>
</feature>
<protein>
    <recommendedName>
        <fullName evidence="4">Transmembrane protein</fullName>
    </recommendedName>
</protein>
<name>A0A2Z6LQ73_TRISU</name>
<evidence type="ECO:0008006" key="4">
    <source>
        <dbReference type="Google" id="ProtNLM"/>
    </source>
</evidence>
<accession>A0A2Z6LQ73</accession>